<dbReference type="PANTHER" id="PTHR42648:SF28">
    <property type="entry name" value="TRANSPOSON-ENCODED PROTEIN WITH RIBONUCLEASE H-LIKE AND RETROVIRUS ZINC FINGER-LIKE DOMAINS"/>
    <property type="match status" value="1"/>
</dbReference>
<dbReference type="Pfam" id="PF22936">
    <property type="entry name" value="Pol_BBD"/>
    <property type="match status" value="1"/>
</dbReference>
<dbReference type="PANTHER" id="PTHR42648">
    <property type="entry name" value="TRANSPOSASE, PUTATIVE-RELATED"/>
    <property type="match status" value="1"/>
</dbReference>
<dbReference type="Pfam" id="PF25597">
    <property type="entry name" value="SH3_retrovirus"/>
    <property type="match status" value="1"/>
</dbReference>
<gene>
    <name evidence="8" type="ORF">FSB_LOCUS28189</name>
</gene>
<dbReference type="SUPFAM" id="SSF57756">
    <property type="entry name" value="Retrovirus zinc finger-like domains"/>
    <property type="match status" value="1"/>
</dbReference>
<keyword evidence="4" id="KW-0378">Hydrolase</keyword>
<evidence type="ECO:0000256" key="3">
    <source>
        <dbReference type="ARBA" id="ARBA00022750"/>
    </source>
</evidence>
<feature type="compositionally biased region" description="Pro residues" evidence="5">
    <location>
        <begin position="737"/>
        <end position="755"/>
    </location>
</feature>
<dbReference type="Gene3D" id="4.10.60.10">
    <property type="entry name" value="Zinc finger, CCHC-type"/>
    <property type="match status" value="1"/>
</dbReference>
<keyword evidence="6" id="KW-0472">Membrane</keyword>
<reference evidence="8" key="1">
    <citation type="submission" date="2018-02" db="EMBL/GenBank/DDBJ databases">
        <authorList>
            <person name="Cohen D.B."/>
            <person name="Kent A.D."/>
        </authorList>
    </citation>
    <scope>NUCLEOTIDE SEQUENCE</scope>
</reference>
<dbReference type="InterPro" id="IPR036875">
    <property type="entry name" value="Znf_CCHC_sf"/>
</dbReference>
<dbReference type="InterPro" id="IPR054722">
    <property type="entry name" value="PolX-like_BBD"/>
</dbReference>
<dbReference type="SUPFAM" id="SSF56672">
    <property type="entry name" value="DNA/RNA polymerases"/>
    <property type="match status" value="1"/>
</dbReference>
<feature type="transmembrane region" description="Helical" evidence="6">
    <location>
        <begin position="1085"/>
        <end position="1109"/>
    </location>
</feature>
<keyword evidence="6" id="KW-1133">Transmembrane helix</keyword>
<evidence type="ECO:0000256" key="2">
    <source>
        <dbReference type="ARBA" id="ARBA00022723"/>
    </source>
</evidence>
<accession>A0A2N9GCL7</accession>
<feature type="compositionally biased region" description="Basic residues" evidence="5">
    <location>
        <begin position="235"/>
        <end position="244"/>
    </location>
</feature>
<evidence type="ECO:0000256" key="5">
    <source>
        <dbReference type="SAM" id="MobiDB-lite"/>
    </source>
</evidence>
<dbReference type="InterPro" id="IPR012337">
    <property type="entry name" value="RNaseH-like_sf"/>
</dbReference>
<protein>
    <recommendedName>
        <fullName evidence="7">CCHC-type domain-containing protein</fullName>
    </recommendedName>
</protein>
<dbReference type="GO" id="GO:0004190">
    <property type="term" value="F:aspartic-type endopeptidase activity"/>
    <property type="evidence" value="ECO:0007669"/>
    <property type="project" value="UniProtKB-KW"/>
</dbReference>
<feature type="domain" description="CCHC-type" evidence="7">
    <location>
        <begin position="320"/>
        <end position="336"/>
    </location>
</feature>
<dbReference type="InterPro" id="IPR057670">
    <property type="entry name" value="SH3_retrovirus"/>
</dbReference>
<feature type="transmembrane region" description="Helical" evidence="6">
    <location>
        <begin position="1054"/>
        <end position="1078"/>
    </location>
</feature>
<keyword evidence="2" id="KW-0479">Metal-binding</keyword>
<dbReference type="InterPro" id="IPR025724">
    <property type="entry name" value="GAG-pre-integrase_dom"/>
</dbReference>
<dbReference type="InterPro" id="IPR036397">
    <property type="entry name" value="RNaseH_sf"/>
</dbReference>
<organism evidence="8">
    <name type="scientific">Fagus sylvatica</name>
    <name type="common">Beechnut</name>
    <dbReference type="NCBI Taxonomy" id="28930"/>
    <lineage>
        <taxon>Eukaryota</taxon>
        <taxon>Viridiplantae</taxon>
        <taxon>Streptophyta</taxon>
        <taxon>Embryophyta</taxon>
        <taxon>Tracheophyta</taxon>
        <taxon>Spermatophyta</taxon>
        <taxon>Magnoliopsida</taxon>
        <taxon>eudicotyledons</taxon>
        <taxon>Gunneridae</taxon>
        <taxon>Pentapetalae</taxon>
        <taxon>rosids</taxon>
        <taxon>fabids</taxon>
        <taxon>Fagales</taxon>
        <taxon>Fagaceae</taxon>
        <taxon>Fagus</taxon>
    </lineage>
</organism>
<feature type="region of interest" description="Disordered" evidence="5">
    <location>
        <begin position="233"/>
        <end position="261"/>
    </location>
</feature>
<evidence type="ECO:0000256" key="6">
    <source>
        <dbReference type="SAM" id="Phobius"/>
    </source>
</evidence>
<evidence type="ECO:0000256" key="1">
    <source>
        <dbReference type="ARBA" id="ARBA00022670"/>
    </source>
</evidence>
<keyword evidence="1" id="KW-0645">Protease</keyword>
<proteinExistence type="predicted"/>
<dbReference type="GO" id="GO:0008270">
    <property type="term" value="F:zinc ion binding"/>
    <property type="evidence" value="ECO:0007669"/>
    <property type="project" value="InterPro"/>
</dbReference>
<feature type="region of interest" description="Disordered" evidence="5">
    <location>
        <begin position="724"/>
        <end position="769"/>
    </location>
</feature>
<dbReference type="SMART" id="SM00343">
    <property type="entry name" value="ZnF_C2HC"/>
    <property type="match status" value="2"/>
</dbReference>
<keyword evidence="6" id="KW-0812">Transmembrane</keyword>
<dbReference type="AlphaFoldDB" id="A0A2N9GCL7"/>
<dbReference type="SUPFAM" id="SSF53098">
    <property type="entry name" value="Ribonuclease H-like"/>
    <property type="match status" value="1"/>
</dbReference>
<evidence type="ECO:0000259" key="7">
    <source>
        <dbReference type="SMART" id="SM00343"/>
    </source>
</evidence>
<keyword evidence="3" id="KW-0064">Aspartyl protease</keyword>
<dbReference type="Pfam" id="PF13976">
    <property type="entry name" value="gag_pre-integrs"/>
    <property type="match status" value="1"/>
</dbReference>
<evidence type="ECO:0000256" key="4">
    <source>
        <dbReference type="ARBA" id="ARBA00022801"/>
    </source>
</evidence>
<dbReference type="Pfam" id="PF07727">
    <property type="entry name" value="RVT_2"/>
    <property type="match status" value="1"/>
</dbReference>
<dbReference type="Gene3D" id="3.30.420.10">
    <property type="entry name" value="Ribonuclease H-like superfamily/Ribonuclease H"/>
    <property type="match status" value="1"/>
</dbReference>
<dbReference type="InterPro" id="IPR043502">
    <property type="entry name" value="DNA/RNA_pol_sf"/>
</dbReference>
<evidence type="ECO:0000313" key="8">
    <source>
        <dbReference type="EMBL" id="SPD00307.1"/>
    </source>
</evidence>
<dbReference type="CDD" id="cd09272">
    <property type="entry name" value="RNase_HI_RT_Ty1"/>
    <property type="match status" value="1"/>
</dbReference>
<dbReference type="EMBL" id="OIVN01002071">
    <property type="protein sequence ID" value="SPD00307.1"/>
    <property type="molecule type" value="Genomic_DNA"/>
</dbReference>
<name>A0A2N9GCL7_FAGSY</name>
<dbReference type="InterPro" id="IPR013103">
    <property type="entry name" value="RVT_2"/>
</dbReference>
<dbReference type="InterPro" id="IPR039537">
    <property type="entry name" value="Retrotran_Ty1/copia-like"/>
</dbReference>
<dbReference type="GO" id="GO:0006508">
    <property type="term" value="P:proteolysis"/>
    <property type="evidence" value="ECO:0007669"/>
    <property type="project" value="UniProtKB-KW"/>
</dbReference>
<sequence>MVFTNNPGFVLNNNLILQGLDASDITESWLLCQLLVKSEILNLMEITDLKNILYELDREGLPCLKVLRACESEDVEYIIDATSNQTPCAVFPILESLTLGNLSNLKEIYHGQDEKAFDTIKFPQLKLVKLAQVPRLTGFCTFVDPTEPIQTSHAKGTQPSLNQKTSVHPVLPTALIVRARFPKPESCNARTLLTRRHAPRLSPANPPVLISAAAARLLRLSCASYPRIRLVKTNLHQKSRRQKTPHAPPRAGEASGVFLHPDPRATRTRALTRGPPAPRPAPTADTVIAAHPSSSSKNGSKYCKNCYQQGHLLFECPTVQCRYCHKIGHIVYNCPTRPPKPGHSRTLPRPSNPSVVAATKESFSAPSLSYVSVSELRSLVFSIVKQILSTSGKVSSAVSGNTWYFDSACCNHMSLDSQLFSSVIPTTHAPLIQTANGSYISANHTGSVSTPTLSLSDTYLIPNLTLNLISVGQLCELGYDLWFGSSGCRVQDPQTNQVLGTGRRVGRMFELTSLHLPSTPTPPPSQVAHTASVFPLSLWHLRLGHVSVQKLRSLVSSGFLGQVKHDSVDCVSCQLAKQPALSFNNSDSSSHASFDLIHSDIWGPSPTATVGTSQQNGRAERKHRHILDSVRAFLISASCPERFWGEAALTAVYTINRLPSSALQNVTPFECLYGTPTSYSSLRVFGCACFVLLQPHEHSKLEPRSRLCCFLGYGIEHKAPPLAVDPVLDQTPDLPLAAPPADSPASPQEPAPPVDPVTDQPPLLPLRRSDRVRAPPAHLRDYSCFSAVLSLHEPHTYREACTNPLWQQAMTEELQALEKTHTWDLVDLPHGKSAIGCKWVYKIKTKSDGSIERLLAIVAVHQWPLFQMDVKNAFLNGDLTEEVYMQAPPGYSDCPDKVCLLRRALYGLKQAPRAWFAKFSSIVHQFGFSSSSHDTALFIRRSDKGMILLLLYVDDMIITGDDHSSISDFKLFLHQQFEMKDLGHLSYFLGLEVSSDSTGYYLSQAKYASDLLSRAGLTDTKVVSTPLEMNARLTPLDGTPLSDATLYRQLVGSLVYLTCFTFFAISRVLCFTDFTFLLTPPLTSVLILMLIGPGILLTAALLLDFVSFWETLISWRSKKQHIVSCSSTEAEYRALADTTSELLALRWLLEDMGVTHSSPTVIHCDNRSAIQIAHNDVFHERTKHIEIDCHLVRHHLSAGILHLLPVSSSDQTADIFTKTFPPGRFRDLVSKLKMASVKPP</sequence>
<dbReference type="InterPro" id="IPR001878">
    <property type="entry name" value="Znf_CCHC"/>
</dbReference>
<feature type="domain" description="CCHC-type" evidence="7">
    <location>
        <begin position="302"/>
        <end position="318"/>
    </location>
</feature>
<dbReference type="GO" id="GO:0003676">
    <property type="term" value="F:nucleic acid binding"/>
    <property type="evidence" value="ECO:0007669"/>
    <property type="project" value="InterPro"/>
</dbReference>